<evidence type="ECO:0000313" key="5">
    <source>
        <dbReference type="EMBL" id="RCS59358.1"/>
    </source>
</evidence>
<sequence length="273" mass="31116">MVKKSTVTPDEKQLDSPLTLPKTTRSLLIQAIAIQLVSAAIVWLCLPFALPDTVFTLPAILAGLTLLHALLAGLLSWLWASPQWWHLIHTLVPICLYAAYQAHLPGWLYLLLFLITLLLYWNTARNRVPLYLSNIATCDELAKLLPQGAHFADLGSGTGRVLKHLAKLRPDCQFSGFETAPLTYFYSRWSCRMYPNIVMHRESFERRTLHEFNVLYAFLSPQPMPSLWQKLQTEKKAAQLLISNSFIVPGVKPRKVCKIADRRQTTLYLYDVK</sequence>
<dbReference type="Proteomes" id="UP000252357">
    <property type="component" value="Unassembled WGS sequence"/>
</dbReference>
<dbReference type="RefSeq" id="WP_114401508.1">
    <property type="nucleotide sequence ID" value="NZ_QPGB01000001.1"/>
</dbReference>
<keyword evidence="4" id="KW-0472">Membrane</keyword>
<dbReference type="PANTHER" id="PTHR13610:SF9">
    <property type="entry name" value="FI06469P"/>
    <property type="match status" value="1"/>
</dbReference>
<evidence type="ECO:0000256" key="1">
    <source>
        <dbReference type="ARBA" id="ARBA00022603"/>
    </source>
</evidence>
<feature type="transmembrane region" description="Helical" evidence="4">
    <location>
        <begin position="55"/>
        <end position="77"/>
    </location>
</feature>
<evidence type="ECO:0000256" key="3">
    <source>
        <dbReference type="ARBA" id="ARBA00022691"/>
    </source>
</evidence>
<keyword evidence="1 5" id="KW-0489">Methyltransferase</keyword>
<proteinExistence type="predicted"/>
<dbReference type="GO" id="GO:0016279">
    <property type="term" value="F:protein-lysine N-methyltransferase activity"/>
    <property type="evidence" value="ECO:0007669"/>
    <property type="project" value="InterPro"/>
</dbReference>
<dbReference type="PANTHER" id="PTHR13610">
    <property type="entry name" value="METHYLTRANSFERASE DOMAIN-CONTAINING PROTEIN"/>
    <property type="match status" value="1"/>
</dbReference>
<dbReference type="AlphaFoldDB" id="A0A368L6P3"/>
<reference evidence="5 6" key="1">
    <citation type="journal article" date="2018" name="Int. J. Syst. Evol. Microbiol.">
        <title>Parvibium lacunae gen. nov., sp. nov., a new member of the family Alcaligenaceae isolated from a freshwater pond.</title>
        <authorList>
            <person name="Chen W.M."/>
            <person name="Xie P.B."/>
            <person name="Hsu M.Y."/>
            <person name="Sheu S.Y."/>
        </authorList>
    </citation>
    <scope>NUCLEOTIDE SEQUENCE [LARGE SCALE GENOMIC DNA]</scope>
    <source>
        <strain evidence="5 6">KMB9</strain>
    </source>
</reference>
<keyword evidence="6" id="KW-1185">Reference proteome</keyword>
<keyword evidence="4" id="KW-0812">Transmembrane</keyword>
<protein>
    <submittedName>
        <fullName evidence="5">Methyltransferase type 12</fullName>
    </submittedName>
</protein>
<evidence type="ECO:0000313" key="6">
    <source>
        <dbReference type="Proteomes" id="UP000252357"/>
    </source>
</evidence>
<dbReference type="GO" id="GO:0032259">
    <property type="term" value="P:methylation"/>
    <property type="evidence" value="ECO:0007669"/>
    <property type="project" value="UniProtKB-KW"/>
</dbReference>
<feature type="transmembrane region" description="Helical" evidence="4">
    <location>
        <begin position="106"/>
        <end position="123"/>
    </location>
</feature>
<evidence type="ECO:0000256" key="2">
    <source>
        <dbReference type="ARBA" id="ARBA00022679"/>
    </source>
</evidence>
<dbReference type="EMBL" id="QPGB01000001">
    <property type="protein sequence ID" value="RCS59358.1"/>
    <property type="molecule type" value="Genomic_DNA"/>
</dbReference>
<dbReference type="InterPro" id="IPR026170">
    <property type="entry name" value="FAM173A/B"/>
</dbReference>
<organism evidence="5 6">
    <name type="scientific">Parvibium lacunae</name>
    <dbReference type="NCBI Taxonomy" id="1888893"/>
    <lineage>
        <taxon>Bacteria</taxon>
        <taxon>Pseudomonadati</taxon>
        <taxon>Pseudomonadota</taxon>
        <taxon>Betaproteobacteria</taxon>
        <taxon>Burkholderiales</taxon>
        <taxon>Alcaligenaceae</taxon>
        <taxon>Parvibium</taxon>
    </lineage>
</organism>
<accession>A0A368L6P3</accession>
<dbReference type="InterPro" id="IPR029063">
    <property type="entry name" value="SAM-dependent_MTases_sf"/>
</dbReference>
<dbReference type="Gene3D" id="3.40.50.150">
    <property type="entry name" value="Vaccinia Virus protein VP39"/>
    <property type="match status" value="1"/>
</dbReference>
<evidence type="ECO:0000256" key="4">
    <source>
        <dbReference type="SAM" id="Phobius"/>
    </source>
</evidence>
<keyword evidence="3" id="KW-0949">S-adenosyl-L-methionine</keyword>
<gene>
    <name evidence="5" type="ORF">DU000_01050</name>
</gene>
<comment type="caution">
    <text evidence="5">The sequence shown here is derived from an EMBL/GenBank/DDBJ whole genome shotgun (WGS) entry which is preliminary data.</text>
</comment>
<keyword evidence="4" id="KW-1133">Transmembrane helix</keyword>
<feature type="transmembrane region" description="Helical" evidence="4">
    <location>
        <begin position="27"/>
        <end position="49"/>
    </location>
</feature>
<name>A0A368L6P3_9BURK</name>
<keyword evidence="2 5" id="KW-0808">Transferase</keyword>
<dbReference type="SUPFAM" id="SSF53335">
    <property type="entry name" value="S-adenosyl-L-methionine-dependent methyltransferases"/>
    <property type="match status" value="1"/>
</dbReference>
<dbReference type="OrthoDB" id="5611641at2"/>